<dbReference type="InterPro" id="IPR004960">
    <property type="entry name" value="LipA_acyltrans"/>
</dbReference>
<feature type="region of interest" description="Disordered" evidence="7">
    <location>
        <begin position="293"/>
        <end position="316"/>
    </location>
</feature>
<proteinExistence type="predicted"/>
<dbReference type="GO" id="GO:0016746">
    <property type="term" value="F:acyltransferase activity"/>
    <property type="evidence" value="ECO:0007669"/>
    <property type="project" value="UniProtKB-KW"/>
</dbReference>
<keyword evidence="4" id="KW-0808">Transferase</keyword>
<dbReference type="RefSeq" id="WP_380137759.1">
    <property type="nucleotide sequence ID" value="NZ_JBHLUI010000008.1"/>
</dbReference>
<name>A0ABV5LUU5_9ACTN</name>
<keyword evidence="5" id="KW-0472">Membrane</keyword>
<evidence type="ECO:0000256" key="2">
    <source>
        <dbReference type="ARBA" id="ARBA00022475"/>
    </source>
</evidence>
<evidence type="ECO:0000256" key="3">
    <source>
        <dbReference type="ARBA" id="ARBA00022519"/>
    </source>
</evidence>
<protein>
    <submittedName>
        <fullName evidence="8">Phosphatidylinositol mannoside acyltransferase</fullName>
    </submittedName>
</protein>
<gene>
    <name evidence="8" type="ORF">ACFFVI_12895</name>
</gene>
<evidence type="ECO:0000256" key="7">
    <source>
        <dbReference type="SAM" id="MobiDB-lite"/>
    </source>
</evidence>
<reference evidence="8 9" key="1">
    <citation type="submission" date="2024-09" db="EMBL/GenBank/DDBJ databases">
        <authorList>
            <person name="Sun Q."/>
            <person name="Mori K."/>
        </authorList>
    </citation>
    <scope>NUCLEOTIDE SEQUENCE [LARGE SCALE GENOMIC DNA]</scope>
    <source>
        <strain evidence="8 9">TISTR 1856</strain>
    </source>
</reference>
<evidence type="ECO:0000313" key="8">
    <source>
        <dbReference type="EMBL" id="MFB9377866.1"/>
    </source>
</evidence>
<comment type="caution">
    <text evidence="8">The sequence shown here is derived from an EMBL/GenBank/DDBJ whole genome shotgun (WGS) entry which is preliminary data.</text>
</comment>
<keyword evidence="2" id="KW-1003">Cell membrane</keyword>
<keyword evidence="9" id="KW-1185">Reference proteome</keyword>
<dbReference type="Proteomes" id="UP001589748">
    <property type="component" value="Unassembled WGS sequence"/>
</dbReference>
<keyword evidence="3" id="KW-0997">Cell inner membrane</keyword>
<evidence type="ECO:0000256" key="6">
    <source>
        <dbReference type="ARBA" id="ARBA00023315"/>
    </source>
</evidence>
<dbReference type="PANTHER" id="PTHR30606:SF10">
    <property type="entry name" value="PHOSPHATIDYLINOSITOL MANNOSIDE ACYLTRANSFERASE"/>
    <property type="match status" value="1"/>
</dbReference>
<evidence type="ECO:0000256" key="1">
    <source>
        <dbReference type="ARBA" id="ARBA00004533"/>
    </source>
</evidence>
<evidence type="ECO:0000313" key="9">
    <source>
        <dbReference type="Proteomes" id="UP001589748"/>
    </source>
</evidence>
<evidence type="ECO:0000256" key="5">
    <source>
        <dbReference type="ARBA" id="ARBA00023136"/>
    </source>
</evidence>
<dbReference type="Pfam" id="PF03279">
    <property type="entry name" value="Lip_A_acyltrans"/>
    <property type="match status" value="1"/>
</dbReference>
<organism evidence="8 9">
    <name type="scientific">Kineococcus gynurae</name>
    <dbReference type="NCBI Taxonomy" id="452979"/>
    <lineage>
        <taxon>Bacteria</taxon>
        <taxon>Bacillati</taxon>
        <taxon>Actinomycetota</taxon>
        <taxon>Actinomycetes</taxon>
        <taxon>Kineosporiales</taxon>
        <taxon>Kineosporiaceae</taxon>
        <taxon>Kineococcus</taxon>
    </lineage>
</organism>
<dbReference type="NCBIfam" id="NF005919">
    <property type="entry name" value="PRK07920.1"/>
    <property type="match status" value="1"/>
</dbReference>
<comment type="subcellular location">
    <subcellularLocation>
        <location evidence="1">Cell inner membrane</location>
    </subcellularLocation>
</comment>
<accession>A0ABV5LUU5</accession>
<dbReference type="CDD" id="cd07984">
    <property type="entry name" value="LPLAT_LABLAT-like"/>
    <property type="match status" value="1"/>
</dbReference>
<keyword evidence="6 8" id="KW-0012">Acyltransferase</keyword>
<evidence type="ECO:0000256" key="4">
    <source>
        <dbReference type="ARBA" id="ARBA00022679"/>
    </source>
</evidence>
<dbReference type="PANTHER" id="PTHR30606">
    <property type="entry name" value="LIPID A BIOSYNTHESIS LAUROYL ACYLTRANSFERASE"/>
    <property type="match status" value="1"/>
</dbReference>
<sequence>MNRALLGFRLGWRVLPHLPEPAVLAVAEAVAARLARAGGDRVAQYRRSLARVRPDLPPDEVDHLLTAGLRAYARYWVDLFRLPAWSGRRVDVTVVAHGDAAVRTILAEGRGVVAALPHQGNWDQAGAWAARHLGPVLTVAERLEPPELYREFVAQRARLGIEVLPLGDAGTTATLLRRLRSGQFVALLGDRDLGGDGVPVDFGGAPARIPAGPAWLALASGAALVVVGLRTEPLPRRDPARRTGARWRLHLTFTAPLEPVDAPRREQVGGLTQQVADELAAAVRRSPADWHVLQPFFHDDPEDGARGPGPEPGRVP</sequence>
<dbReference type="EMBL" id="JBHMDM010000007">
    <property type="protein sequence ID" value="MFB9377866.1"/>
    <property type="molecule type" value="Genomic_DNA"/>
</dbReference>